<accession>A0A0S8GEY7</accession>
<feature type="domain" description="Mechanosensitive ion channel MscS C-terminal" evidence="9">
    <location>
        <begin position="165"/>
        <end position="246"/>
    </location>
</feature>
<dbReference type="GO" id="GO:0005886">
    <property type="term" value="C:plasma membrane"/>
    <property type="evidence" value="ECO:0007669"/>
    <property type="project" value="UniProtKB-SubCell"/>
</dbReference>
<keyword evidence="6 7" id="KW-0472">Membrane</keyword>
<feature type="transmembrane region" description="Helical" evidence="7">
    <location>
        <begin position="6"/>
        <end position="25"/>
    </location>
</feature>
<dbReference type="EMBL" id="LJUI01000007">
    <property type="protein sequence ID" value="KPK71185.1"/>
    <property type="molecule type" value="Genomic_DNA"/>
</dbReference>
<evidence type="ECO:0000259" key="9">
    <source>
        <dbReference type="Pfam" id="PF21082"/>
    </source>
</evidence>
<evidence type="ECO:0000256" key="3">
    <source>
        <dbReference type="ARBA" id="ARBA00022475"/>
    </source>
</evidence>
<dbReference type="Pfam" id="PF05552">
    <property type="entry name" value="MS_channel_1st_1"/>
    <property type="match status" value="1"/>
</dbReference>
<dbReference type="InterPro" id="IPR049278">
    <property type="entry name" value="MS_channel_C"/>
</dbReference>
<evidence type="ECO:0000313" key="12">
    <source>
        <dbReference type="Proteomes" id="UP000051717"/>
    </source>
</evidence>
<dbReference type="PANTHER" id="PTHR30221">
    <property type="entry name" value="SMALL-CONDUCTANCE MECHANOSENSITIVE CHANNEL"/>
    <property type="match status" value="1"/>
</dbReference>
<evidence type="ECO:0000259" key="8">
    <source>
        <dbReference type="Pfam" id="PF00924"/>
    </source>
</evidence>
<dbReference type="Gene3D" id="1.10.287.1260">
    <property type="match status" value="1"/>
</dbReference>
<feature type="domain" description="Mechanosensitive ion channel MscS" evidence="8">
    <location>
        <begin position="91"/>
        <end position="156"/>
    </location>
</feature>
<dbReference type="Proteomes" id="UP000051717">
    <property type="component" value="Unassembled WGS sequence"/>
</dbReference>
<dbReference type="Gene3D" id="2.30.30.60">
    <property type="match status" value="1"/>
</dbReference>
<dbReference type="PANTHER" id="PTHR30221:SF1">
    <property type="entry name" value="SMALL-CONDUCTANCE MECHANOSENSITIVE CHANNEL"/>
    <property type="match status" value="1"/>
</dbReference>
<dbReference type="AlphaFoldDB" id="A0A0S8GEY7"/>
<dbReference type="SUPFAM" id="SSF82689">
    <property type="entry name" value="Mechanosensitive channel protein MscS (YggB), C-terminal domain"/>
    <property type="match status" value="1"/>
</dbReference>
<dbReference type="InterPro" id="IPR010920">
    <property type="entry name" value="LSM_dom_sf"/>
</dbReference>
<evidence type="ECO:0008006" key="13">
    <source>
        <dbReference type="Google" id="ProtNLM"/>
    </source>
</evidence>
<keyword evidence="5 7" id="KW-1133">Transmembrane helix</keyword>
<sequence length="260" mass="28669">MDAAGKIVFALIILLVGYVLSRVAGRLVGRALDRTKIRDNKILIKFLMDAARGVIMIFTLIIALGKLGIDVGALIAGVGVAGFVIGFAFRDSLSNFASGLLLVFYQPFRIDNFVEAGGTMGIVKEINILTTVLRTPDNKEIIIPNSKVWGDTITNFAAYETRRMELRVGISYDADIPTALKTIRDVMKRDERILEDPAPFVGVSEYGDSSINLVVRPWVPLAQYWDIYFDLHVAIKKALDEAGIEIPFPQRVVHMKQAGG</sequence>
<evidence type="ECO:0000256" key="6">
    <source>
        <dbReference type="ARBA" id="ARBA00023136"/>
    </source>
</evidence>
<dbReference type="Gene3D" id="3.30.70.100">
    <property type="match status" value="1"/>
</dbReference>
<evidence type="ECO:0000256" key="1">
    <source>
        <dbReference type="ARBA" id="ARBA00004651"/>
    </source>
</evidence>
<dbReference type="InterPro" id="IPR049142">
    <property type="entry name" value="MS_channel_1st"/>
</dbReference>
<dbReference type="GO" id="GO:0008381">
    <property type="term" value="F:mechanosensitive monoatomic ion channel activity"/>
    <property type="evidence" value="ECO:0007669"/>
    <property type="project" value="InterPro"/>
</dbReference>
<reference evidence="11 12" key="1">
    <citation type="journal article" date="2015" name="Microbiome">
        <title>Genomic resolution of linkages in carbon, nitrogen, and sulfur cycling among widespread estuary sediment bacteria.</title>
        <authorList>
            <person name="Baker B.J."/>
            <person name="Lazar C.S."/>
            <person name="Teske A.P."/>
            <person name="Dick G.J."/>
        </authorList>
    </citation>
    <scope>NUCLEOTIDE SEQUENCE [LARGE SCALE GENOMIC DNA]</scope>
    <source>
        <strain evidence="11">SM23_40</strain>
    </source>
</reference>
<dbReference type="Pfam" id="PF21088">
    <property type="entry name" value="MS_channel_1st"/>
    <property type="match status" value="1"/>
</dbReference>
<proteinExistence type="inferred from homology"/>
<keyword evidence="3" id="KW-1003">Cell membrane</keyword>
<dbReference type="InterPro" id="IPR023408">
    <property type="entry name" value="MscS_beta-dom_sf"/>
</dbReference>
<protein>
    <recommendedName>
        <fullName evidence="13">Mechanosensitive ion channel protein MscS</fullName>
    </recommendedName>
</protein>
<dbReference type="SUPFAM" id="SSF50182">
    <property type="entry name" value="Sm-like ribonucleoproteins"/>
    <property type="match status" value="1"/>
</dbReference>
<organism evidence="11 12">
    <name type="scientific">candidate division TA06 bacterium SM23_40</name>
    <dbReference type="NCBI Taxonomy" id="1703774"/>
    <lineage>
        <taxon>Bacteria</taxon>
        <taxon>Bacteria division TA06</taxon>
    </lineage>
</organism>
<dbReference type="InterPro" id="IPR008910">
    <property type="entry name" value="MSC_TM_helix"/>
</dbReference>
<evidence type="ECO:0000256" key="7">
    <source>
        <dbReference type="SAM" id="Phobius"/>
    </source>
</evidence>
<feature type="transmembrane region" description="Helical" evidence="7">
    <location>
        <begin position="46"/>
        <end position="65"/>
    </location>
</feature>
<evidence type="ECO:0000313" key="11">
    <source>
        <dbReference type="EMBL" id="KPK71185.1"/>
    </source>
</evidence>
<evidence type="ECO:0000256" key="4">
    <source>
        <dbReference type="ARBA" id="ARBA00022692"/>
    </source>
</evidence>
<feature type="transmembrane region" description="Helical" evidence="7">
    <location>
        <begin position="71"/>
        <end position="89"/>
    </location>
</feature>
<dbReference type="SUPFAM" id="SSF82861">
    <property type="entry name" value="Mechanosensitive channel protein MscS (YggB), transmembrane region"/>
    <property type="match status" value="1"/>
</dbReference>
<dbReference type="InterPro" id="IPR011066">
    <property type="entry name" value="MscS_channel_C_sf"/>
</dbReference>
<dbReference type="InterPro" id="IPR006685">
    <property type="entry name" value="MscS_channel_2nd"/>
</dbReference>
<dbReference type="Pfam" id="PF00924">
    <property type="entry name" value="MS_channel_2nd"/>
    <property type="match status" value="1"/>
</dbReference>
<dbReference type="Pfam" id="PF21082">
    <property type="entry name" value="MS_channel_3rd"/>
    <property type="match status" value="1"/>
</dbReference>
<evidence type="ECO:0000259" key="10">
    <source>
        <dbReference type="Pfam" id="PF21088"/>
    </source>
</evidence>
<comment type="similarity">
    <text evidence="2">Belongs to the MscS (TC 1.A.23) family.</text>
</comment>
<evidence type="ECO:0000256" key="5">
    <source>
        <dbReference type="ARBA" id="ARBA00022989"/>
    </source>
</evidence>
<gene>
    <name evidence="11" type="ORF">AMJ82_01765</name>
</gene>
<keyword evidence="4 7" id="KW-0812">Transmembrane</keyword>
<comment type="subcellular location">
    <subcellularLocation>
        <location evidence="1">Cell membrane</location>
        <topology evidence="1">Multi-pass membrane protein</topology>
    </subcellularLocation>
</comment>
<dbReference type="InterPro" id="IPR045275">
    <property type="entry name" value="MscS_archaea/bacteria_type"/>
</dbReference>
<name>A0A0S8GEY7_UNCT6</name>
<comment type="caution">
    <text evidence="11">The sequence shown here is derived from an EMBL/GenBank/DDBJ whole genome shotgun (WGS) entry which is preliminary data.</text>
</comment>
<evidence type="ECO:0000256" key="2">
    <source>
        <dbReference type="ARBA" id="ARBA00008017"/>
    </source>
</evidence>
<feature type="domain" description="Mechanosensitive ion channel transmembrane helices 2/3" evidence="10">
    <location>
        <begin position="54"/>
        <end position="90"/>
    </location>
</feature>
<dbReference type="InterPro" id="IPR011014">
    <property type="entry name" value="MscS_channel_TM-2"/>
</dbReference>